<gene>
    <name evidence="1" type="primary">PPP1R42</name>
    <name evidence="1" type="ORF">g.25072</name>
</gene>
<accession>A0A1D1YY32</accession>
<protein>
    <submittedName>
        <fullName evidence="1">Protein phosphatase 1 regulatory subunit 42</fullName>
    </submittedName>
</protein>
<sequence length="208" mass="23881">MEEIPLTSVRAIRRRLGELESGHSNVRRPMYGTKFVFDPATPEEHAHRIYELLRQRGVNRVNVDKFEDLRASSRLHRLKRLSQAVVWISENVHTKDTSKTAWLLKHLASSVRRTARTWGVQIEPVQYAAWYHESRRAAGPPVPKLSNAEKLRILTSAFTTFKREFLATDKVAMGMLLRVLCSFQRRTGADWPVPLSSLQAGCKFDSTQ</sequence>
<proteinExistence type="predicted"/>
<name>A0A1D1YY32_9ARAE</name>
<organism evidence="1">
    <name type="scientific">Anthurium amnicola</name>
    <dbReference type="NCBI Taxonomy" id="1678845"/>
    <lineage>
        <taxon>Eukaryota</taxon>
        <taxon>Viridiplantae</taxon>
        <taxon>Streptophyta</taxon>
        <taxon>Embryophyta</taxon>
        <taxon>Tracheophyta</taxon>
        <taxon>Spermatophyta</taxon>
        <taxon>Magnoliopsida</taxon>
        <taxon>Liliopsida</taxon>
        <taxon>Araceae</taxon>
        <taxon>Pothoideae</taxon>
        <taxon>Potheae</taxon>
        <taxon>Anthurium</taxon>
    </lineage>
</organism>
<dbReference type="AlphaFoldDB" id="A0A1D1YY32"/>
<dbReference type="EMBL" id="GDJX01008369">
    <property type="protein sequence ID" value="JAT59567.1"/>
    <property type="molecule type" value="Transcribed_RNA"/>
</dbReference>
<reference evidence="1" key="1">
    <citation type="submission" date="2015-07" db="EMBL/GenBank/DDBJ databases">
        <title>Transcriptome Assembly of Anthurium amnicola.</title>
        <authorList>
            <person name="Suzuki J."/>
        </authorList>
    </citation>
    <scope>NUCLEOTIDE SEQUENCE</scope>
</reference>
<evidence type="ECO:0000313" key="1">
    <source>
        <dbReference type="EMBL" id="JAT59567.1"/>
    </source>
</evidence>